<proteinExistence type="predicted"/>
<dbReference type="InterPro" id="IPR055733">
    <property type="entry name" value="DUF7309"/>
</dbReference>
<dbReference type="RefSeq" id="WP_165886882.1">
    <property type="nucleotide sequence ID" value="NZ_SLXK01000010.1"/>
</dbReference>
<comment type="caution">
    <text evidence="4">The sequence shown here is derived from an EMBL/GenBank/DDBJ whole genome shotgun (WGS) entry which is preliminary data.</text>
</comment>
<protein>
    <submittedName>
        <fullName evidence="4">PRiA4b ORF-3-like protein</fullName>
    </submittedName>
</protein>
<dbReference type="Pfam" id="PF07929">
    <property type="entry name" value="PRiA4_ORF3"/>
    <property type="match status" value="1"/>
</dbReference>
<feature type="domain" description="DUF7309" evidence="3">
    <location>
        <begin position="197"/>
        <end position="365"/>
    </location>
</feature>
<dbReference type="Pfam" id="PF22007">
    <property type="entry name" value="DUF6930"/>
    <property type="match status" value="1"/>
</dbReference>
<evidence type="ECO:0000313" key="5">
    <source>
        <dbReference type="Proteomes" id="UP000295416"/>
    </source>
</evidence>
<dbReference type="InterPro" id="IPR012912">
    <property type="entry name" value="Plasmid_pRiA4b_Orf3-like"/>
</dbReference>
<dbReference type="AlphaFoldDB" id="A0A4R2P625"/>
<dbReference type="SUPFAM" id="SSF159941">
    <property type="entry name" value="MM3350-like"/>
    <property type="match status" value="1"/>
</dbReference>
<reference evidence="4 5" key="1">
    <citation type="submission" date="2019-03" db="EMBL/GenBank/DDBJ databases">
        <title>Genomic Encyclopedia of Type Strains, Phase IV (KMG-IV): sequencing the most valuable type-strain genomes for metagenomic binning, comparative biology and taxonomic classification.</title>
        <authorList>
            <person name="Goeker M."/>
        </authorList>
    </citation>
    <scope>NUCLEOTIDE SEQUENCE [LARGE SCALE GENOMIC DNA]</scope>
    <source>
        <strain evidence="4 5">DSM 19377</strain>
    </source>
</reference>
<gene>
    <name evidence="4" type="ORF">EV207_11052</name>
</gene>
<accession>A0A4R2P625</accession>
<dbReference type="Gene3D" id="3.10.290.30">
    <property type="entry name" value="MM3350-like"/>
    <property type="match status" value="1"/>
</dbReference>
<keyword evidence="5" id="KW-1185">Reference proteome</keyword>
<evidence type="ECO:0000313" key="4">
    <source>
        <dbReference type="EMBL" id="TCP29431.1"/>
    </source>
</evidence>
<sequence>MIYQMKITLKHMKPPVWRRIQVDSNFTFAKLHNIIQIAFDWYDYHLHEFMFDRSDDRRVDQESQQISIFSNQQLTIGMPHEDDFGPPPLDEREQMIGDYFEKEKDKCLYVYDFGDDWQHEILLEKILQPEKGTSYPRCIKAMRIAPEEDSRGELLSGELVLPEVDSKILTKEINDNLQGFENEKDWEEISADNEEHWFQLFDQVTRFKNLKPWNWLSSDQIIVLNIPEMDDLVYCSIMGGAGEEFGLAVYRGDNGLKSLLKTLEGPGDYFDIVLKQDALHLSLCDRGELEPEDYELIKTLGLSFRGKKQWPMLRSLIPGYFPWSLDDGEVICLTAILEQICHVAEMVKENPGQIPEFNFETLFYRYYVETKHGIDWEEGAIRPTIEKEELQAQEPALMVESEFKLKKLKKDFKKVNATIEFASFYSPEPIQENEGERPYYPHLTVAADHEHGLIFGHDLLHPEQYELRLQASFIQMVESLEIIPGDMLFEDEQTAWVLTPILDKLGIKYEIVDSLPAIDEFRREMTRF</sequence>
<dbReference type="EMBL" id="SLXK01000010">
    <property type="protein sequence ID" value="TCP29431.1"/>
    <property type="molecule type" value="Genomic_DNA"/>
</dbReference>
<dbReference type="PANTHER" id="PTHR41878">
    <property type="entry name" value="LEXA REPRESSOR-RELATED"/>
    <property type="match status" value="1"/>
</dbReference>
<dbReference type="Pfam" id="PF23988">
    <property type="entry name" value="DUF7309"/>
    <property type="match status" value="1"/>
</dbReference>
<feature type="domain" description="Plasmid pRiA4b Orf3-like" evidence="1">
    <location>
        <begin position="2"/>
        <end position="152"/>
    </location>
</feature>
<dbReference type="InterPro" id="IPR054216">
    <property type="entry name" value="DUF6930"/>
</dbReference>
<organism evidence="4 5">
    <name type="scientific">Scopulibacillus darangshiensis</name>
    <dbReference type="NCBI Taxonomy" id="442528"/>
    <lineage>
        <taxon>Bacteria</taxon>
        <taxon>Bacillati</taxon>
        <taxon>Bacillota</taxon>
        <taxon>Bacilli</taxon>
        <taxon>Bacillales</taxon>
        <taxon>Sporolactobacillaceae</taxon>
        <taxon>Scopulibacillus</taxon>
    </lineage>
</organism>
<dbReference type="InterPro" id="IPR024047">
    <property type="entry name" value="MM3350-like_sf"/>
</dbReference>
<dbReference type="PANTHER" id="PTHR41878:SF1">
    <property type="entry name" value="TNPR PROTEIN"/>
    <property type="match status" value="1"/>
</dbReference>
<evidence type="ECO:0000259" key="3">
    <source>
        <dbReference type="Pfam" id="PF23988"/>
    </source>
</evidence>
<evidence type="ECO:0000259" key="2">
    <source>
        <dbReference type="Pfam" id="PF22007"/>
    </source>
</evidence>
<name>A0A4R2P625_9BACL</name>
<evidence type="ECO:0000259" key="1">
    <source>
        <dbReference type="Pfam" id="PF07929"/>
    </source>
</evidence>
<dbReference type="Proteomes" id="UP000295416">
    <property type="component" value="Unassembled WGS sequence"/>
</dbReference>
<feature type="domain" description="DUF6930" evidence="2">
    <location>
        <begin position="405"/>
        <end position="525"/>
    </location>
</feature>